<reference evidence="2" key="1">
    <citation type="submission" date="2014-11" db="EMBL/GenBank/DDBJ databases">
        <authorList>
            <person name="Amaro Gonzalez C."/>
        </authorList>
    </citation>
    <scope>NUCLEOTIDE SEQUENCE</scope>
</reference>
<evidence type="ECO:0000256" key="1">
    <source>
        <dbReference type="SAM" id="Phobius"/>
    </source>
</evidence>
<sequence>MTRSPQFCRHFASSYQGLVGLGWTGVPGHCCIIFCHHCAGCPLTTGLLSLLLVYYLCYWCNVFATGAMSLLLDYCLCCCYTIFATGLLYLVLVYGRCCWSAVSFDSF</sequence>
<dbReference type="AlphaFoldDB" id="A0A0E9SW44"/>
<evidence type="ECO:0000313" key="2">
    <source>
        <dbReference type="EMBL" id="JAH45467.1"/>
    </source>
</evidence>
<organism evidence="2">
    <name type="scientific">Anguilla anguilla</name>
    <name type="common">European freshwater eel</name>
    <name type="synonym">Muraena anguilla</name>
    <dbReference type="NCBI Taxonomy" id="7936"/>
    <lineage>
        <taxon>Eukaryota</taxon>
        <taxon>Metazoa</taxon>
        <taxon>Chordata</taxon>
        <taxon>Craniata</taxon>
        <taxon>Vertebrata</taxon>
        <taxon>Euteleostomi</taxon>
        <taxon>Actinopterygii</taxon>
        <taxon>Neopterygii</taxon>
        <taxon>Teleostei</taxon>
        <taxon>Anguilliformes</taxon>
        <taxon>Anguillidae</taxon>
        <taxon>Anguilla</taxon>
    </lineage>
</organism>
<accession>A0A0E9SW44</accession>
<keyword evidence="1" id="KW-0472">Membrane</keyword>
<dbReference type="EMBL" id="GBXM01063110">
    <property type="protein sequence ID" value="JAH45467.1"/>
    <property type="molecule type" value="Transcribed_RNA"/>
</dbReference>
<feature type="transmembrane region" description="Helical" evidence="1">
    <location>
        <begin position="79"/>
        <end position="102"/>
    </location>
</feature>
<reference evidence="2" key="2">
    <citation type="journal article" date="2015" name="Fish Shellfish Immunol.">
        <title>Early steps in the European eel (Anguilla anguilla)-Vibrio vulnificus interaction in the gills: Role of the RtxA13 toxin.</title>
        <authorList>
            <person name="Callol A."/>
            <person name="Pajuelo D."/>
            <person name="Ebbesson L."/>
            <person name="Teles M."/>
            <person name="MacKenzie S."/>
            <person name="Amaro C."/>
        </authorList>
    </citation>
    <scope>NUCLEOTIDE SEQUENCE</scope>
</reference>
<name>A0A0E9SW44_ANGAN</name>
<keyword evidence="1" id="KW-1133">Transmembrane helix</keyword>
<protein>
    <submittedName>
        <fullName evidence="2">Uncharacterized protein</fullName>
    </submittedName>
</protein>
<keyword evidence="1" id="KW-0812">Transmembrane</keyword>
<proteinExistence type="predicted"/>